<dbReference type="InterPro" id="IPR016039">
    <property type="entry name" value="Thiolase-like"/>
</dbReference>
<gene>
    <name evidence="2" type="ORF">FXB40_03225</name>
</gene>
<reference evidence="2 3" key="1">
    <citation type="submission" date="2019-08" db="EMBL/GenBank/DDBJ databases">
        <title>Bradyrhizobium hipponensis sp. nov., a rhizobium isolated from a Lupinus angustifolius root nodule in Tunisia.</title>
        <authorList>
            <person name="Off K."/>
            <person name="Rejili M."/>
            <person name="Mars M."/>
            <person name="Brachmann A."/>
            <person name="Marin M."/>
        </authorList>
    </citation>
    <scope>NUCLEOTIDE SEQUENCE [LARGE SCALE GENOMIC DNA]</scope>
    <source>
        <strain evidence="2 3">CTAW71</strain>
    </source>
</reference>
<dbReference type="Proteomes" id="UP000324758">
    <property type="component" value="Unassembled WGS sequence"/>
</dbReference>
<sequence length="77" mass="8027">MTIALRQLGLAQDVVKVECGDVASGCPIGAPGAVLTTRLLSAMKRDDVQAQRGEDGTGGTRVSPDARDDSPDWQNST</sequence>
<evidence type="ECO:0000313" key="2">
    <source>
        <dbReference type="EMBL" id="TYL99276.1"/>
    </source>
</evidence>
<dbReference type="GO" id="GO:0016746">
    <property type="term" value="F:acyltransferase activity"/>
    <property type="evidence" value="ECO:0007669"/>
    <property type="project" value="InterPro"/>
</dbReference>
<dbReference type="EMBL" id="VSSS01000008">
    <property type="protein sequence ID" value="TYL99276.1"/>
    <property type="molecule type" value="Genomic_DNA"/>
</dbReference>
<keyword evidence="3" id="KW-1185">Reference proteome</keyword>
<name>A0A5D3L098_9BRAD</name>
<feature type="compositionally biased region" description="Basic and acidic residues" evidence="1">
    <location>
        <begin position="45"/>
        <end position="55"/>
    </location>
</feature>
<organism evidence="2 3">
    <name type="scientific">Bradyrhizobium rifense</name>
    <dbReference type="NCBI Taxonomy" id="515499"/>
    <lineage>
        <taxon>Bacteria</taxon>
        <taxon>Pseudomonadati</taxon>
        <taxon>Pseudomonadota</taxon>
        <taxon>Alphaproteobacteria</taxon>
        <taxon>Hyphomicrobiales</taxon>
        <taxon>Nitrobacteraceae</taxon>
        <taxon>Bradyrhizobium</taxon>
    </lineage>
</organism>
<dbReference type="AlphaFoldDB" id="A0A5D3L098"/>
<proteinExistence type="predicted"/>
<dbReference type="Gene3D" id="3.40.47.10">
    <property type="match status" value="1"/>
</dbReference>
<comment type="caution">
    <text evidence="2">The sequence shown here is derived from an EMBL/GenBank/DDBJ whole genome shotgun (WGS) entry which is preliminary data.</text>
</comment>
<evidence type="ECO:0000256" key="1">
    <source>
        <dbReference type="SAM" id="MobiDB-lite"/>
    </source>
</evidence>
<feature type="region of interest" description="Disordered" evidence="1">
    <location>
        <begin position="45"/>
        <end position="77"/>
    </location>
</feature>
<accession>A0A5D3L098</accession>
<protein>
    <submittedName>
        <fullName evidence="2">Uncharacterized protein</fullName>
    </submittedName>
</protein>
<evidence type="ECO:0000313" key="3">
    <source>
        <dbReference type="Proteomes" id="UP000324758"/>
    </source>
</evidence>